<sequence length="90" mass="9956">MCSVDSIKKVFNISSAVAADEHTAMGLGKRFLTEDARQLERNPKEISDLDADVPGSIENYWVTIGGEESTIMLNADETGVFTVHHYILKQ</sequence>
<dbReference type="Proteomes" id="UP000031938">
    <property type="component" value="Unassembled WGS sequence"/>
</dbReference>
<keyword evidence="2" id="KW-1185">Reference proteome</keyword>
<protein>
    <submittedName>
        <fullName evidence="1">Uncharacterized protein</fullName>
    </submittedName>
</protein>
<gene>
    <name evidence="1" type="ORF">KP78_15480</name>
</gene>
<organism evidence="1 2">
    <name type="scientific">Jeotgalibacillus soli</name>
    <dbReference type="NCBI Taxonomy" id="889306"/>
    <lineage>
        <taxon>Bacteria</taxon>
        <taxon>Bacillati</taxon>
        <taxon>Bacillota</taxon>
        <taxon>Bacilli</taxon>
        <taxon>Bacillales</taxon>
        <taxon>Caryophanaceae</taxon>
        <taxon>Jeotgalibacillus</taxon>
    </lineage>
</organism>
<dbReference type="PATRIC" id="fig|889306.3.peg.1557"/>
<comment type="caution">
    <text evidence="1">The sequence shown here is derived from an EMBL/GenBank/DDBJ whole genome shotgun (WGS) entry which is preliminary data.</text>
</comment>
<name>A0A0C2RDX3_9BACL</name>
<evidence type="ECO:0000313" key="2">
    <source>
        <dbReference type="Proteomes" id="UP000031938"/>
    </source>
</evidence>
<proteinExistence type="predicted"/>
<reference evidence="1 2" key="1">
    <citation type="submission" date="2015-01" db="EMBL/GenBank/DDBJ databases">
        <title>Genome sequencing of Jeotgalibacillus soli.</title>
        <authorList>
            <person name="Goh K.M."/>
            <person name="Chan K.-G."/>
            <person name="Yaakop A.S."/>
            <person name="Ee R."/>
            <person name="Gan H.M."/>
            <person name="Chan C.S."/>
        </authorList>
    </citation>
    <scope>NUCLEOTIDE SEQUENCE [LARGE SCALE GENOMIC DNA]</scope>
    <source>
        <strain evidence="1 2">P9</strain>
    </source>
</reference>
<dbReference type="EMBL" id="JXRP01000012">
    <property type="protein sequence ID" value="KIL48465.1"/>
    <property type="molecule type" value="Genomic_DNA"/>
</dbReference>
<accession>A0A0C2RDX3</accession>
<dbReference type="RefSeq" id="WP_041087685.1">
    <property type="nucleotide sequence ID" value="NZ_JXRP01000012.1"/>
</dbReference>
<evidence type="ECO:0000313" key="1">
    <source>
        <dbReference type="EMBL" id="KIL48465.1"/>
    </source>
</evidence>
<dbReference type="AlphaFoldDB" id="A0A0C2RDX3"/>